<comment type="caution">
    <text evidence="4">The sequence shown here is derived from an EMBL/GenBank/DDBJ whole genome shotgun (WGS) entry which is preliminary data.</text>
</comment>
<dbReference type="RefSeq" id="WP_349298733.1">
    <property type="nucleotide sequence ID" value="NZ_JBEDNQ010000005.1"/>
</dbReference>
<dbReference type="Pfam" id="PF05016">
    <property type="entry name" value="ParE_toxin"/>
    <property type="match status" value="1"/>
</dbReference>
<comment type="similarity">
    <text evidence="1">Belongs to the RelE toxin family.</text>
</comment>
<keyword evidence="5" id="KW-1185">Reference proteome</keyword>
<dbReference type="Proteomes" id="UP001494902">
    <property type="component" value="Unassembled WGS sequence"/>
</dbReference>
<gene>
    <name evidence="4" type="ORF">WIS52_14390</name>
</gene>
<accession>A0ABV1KBY0</accession>
<dbReference type="InterPro" id="IPR007712">
    <property type="entry name" value="RelE/ParE_toxin"/>
</dbReference>
<evidence type="ECO:0000313" key="5">
    <source>
        <dbReference type="Proteomes" id="UP001494902"/>
    </source>
</evidence>
<feature type="region of interest" description="Disordered" evidence="3">
    <location>
        <begin position="39"/>
        <end position="58"/>
    </location>
</feature>
<dbReference type="PANTHER" id="PTHR35601">
    <property type="entry name" value="TOXIN RELE"/>
    <property type="match status" value="1"/>
</dbReference>
<dbReference type="PANTHER" id="PTHR35601:SF1">
    <property type="entry name" value="TOXIN RELE"/>
    <property type="match status" value="1"/>
</dbReference>
<keyword evidence="2" id="KW-1277">Toxin-antitoxin system</keyword>
<protein>
    <submittedName>
        <fullName evidence="4">Type II toxin-antitoxin system RelE/ParE family toxin</fullName>
    </submittedName>
</protein>
<sequence length="92" mass="10248">MTSPAAYQVVFTPAARRGMNRLPPVAAQAMFEHLTGPVAENPHRLGKQLDAPLDGPRSTRRGEYRALYGVHDNKLIVTVVVVAHRRDAYRSR</sequence>
<organism evidence="4 5">
    <name type="scientific">Pseudonocardia nematodicida</name>
    <dbReference type="NCBI Taxonomy" id="1206997"/>
    <lineage>
        <taxon>Bacteria</taxon>
        <taxon>Bacillati</taxon>
        <taxon>Actinomycetota</taxon>
        <taxon>Actinomycetes</taxon>
        <taxon>Pseudonocardiales</taxon>
        <taxon>Pseudonocardiaceae</taxon>
        <taxon>Pseudonocardia</taxon>
    </lineage>
</organism>
<evidence type="ECO:0000256" key="1">
    <source>
        <dbReference type="ARBA" id="ARBA00006226"/>
    </source>
</evidence>
<dbReference type="InterPro" id="IPR035093">
    <property type="entry name" value="RelE/ParE_toxin_dom_sf"/>
</dbReference>
<dbReference type="SUPFAM" id="SSF143011">
    <property type="entry name" value="RelE-like"/>
    <property type="match status" value="1"/>
</dbReference>
<evidence type="ECO:0000313" key="4">
    <source>
        <dbReference type="EMBL" id="MEQ3551661.1"/>
    </source>
</evidence>
<dbReference type="EMBL" id="JBEDNQ010000005">
    <property type="protein sequence ID" value="MEQ3551661.1"/>
    <property type="molecule type" value="Genomic_DNA"/>
</dbReference>
<dbReference type="Gene3D" id="3.30.2310.20">
    <property type="entry name" value="RelE-like"/>
    <property type="match status" value="1"/>
</dbReference>
<reference evidence="4 5" key="1">
    <citation type="submission" date="2024-03" db="EMBL/GenBank/DDBJ databases">
        <title>Draft genome sequence of Pseudonocardia nematodicida JCM 31783.</title>
        <authorList>
            <person name="Butdee W."/>
            <person name="Duangmal K."/>
        </authorList>
    </citation>
    <scope>NUCLEOTIDE SEQUENCE [LARGE SCALE GENOMIC DNA]</scope>
    <source>
        <strain evidence="4 5">JCM 31783</strain>
    </source>
</reference>
<evidence type="ECO:0000256" key="2">
    <source>
        <dbReference type="ARBA" id="ARBA00022649"/>
    </source>
</evidence>
<name>A0ABV1KBY0_9PSEU</name>
<evidence type="ECO:0000256" key="3">
    <source>
        <dbReference type="SAM" id="MobiDB-lite"/>
    </source>
</evidence>
<proteinExistence type="inferred from homology"/>